<sequence>MNESKLSELLEQAGERTAVNPPPIDAMRSGATRRRRRRTAVWSAAGTAVAVAAVIGGSTALTNNGASPLEQPPVAGRTPTATVPDDVRLVGVGHTAVAVPKDWATNQLRCGTPTKNTVIVDPGPQGYCFLQQAAGIVSVQIGSKPAVEFKADETFQLNGVEAQRQRTVCTASDADRPTTCAGAVLIPSRNVWVRAVSSADAEAVGKALEQIWFIQDATGVPGFQSLDLDTSKADYAQELGKVGLQAEFATKQEPGVPKGSVIAVSPRPGTMVPNGSTVTVTLAG</sequence>
<protein>
    <recommendedName>
        <fullName evidence="3">PASTA domain-containing protein</fullName>
    </recommendedName>
</protein>
<dbReference type="SMART" id="SM00740">
    <property type="entry name" value="PASTA"/>
    <property type="match status" value="1"/>
</dbReference>
<feature type="domain" description="PASTA" evidence="3">
    <location>
        <begin position="216"/>
        <end position="284"/>
    </location>
</feature>
<dbReference type="Proteomes" id="UP001500280">
    <property type="component" value="Unassembled WGS sequence"/>
</dbReference>
<evidence type="ECO:0000313" key="4">
    <source>
        <dbReference type="EMBL" id="GAA1666474.1"/>
    </source>
</evidence>
<dbReference type="Pfam" id="PF03793">
    <property type="entry name" value="PASTA"/>
    <property type="match status" value="1"/>
</dbReference>
<dbReference type="EMBL" id="BAAANF010000002">
    <property type="protein sequence ID" value="GAA1666474.1"/>
    <property type="molecule type" value="Genomic_DNA"/>
</dbReference>
<keyword evidence="5" id="KW-1185">Reference proteome</keyword>
<dbReference type="CDD" id="cd06577">
    <property type="entry name" value="PASTA_pknB"/>
    <property type="match status" value="1"/>
</dbReference>
<feature type="region of interest" description="Disordered" evidence="1">
    <location>
        <begin position="1"/>
        <end position="35"/>
    </location>
</feature>
<comment type="caution">
    <text evidence="4">The sequence shown here is derived from an EMBL/GenBank/DDBJ whole genome shotgun (WGS) entry which is preliminary data.</text>
</comment>
<dbReference type="Gene3D" id="3.30.10.20">
    <property type="match status" value="1"/>
</dbReference>
<name>A0ABP4S2T7_9ACTN</name>
<evidence type="ECO:0000256" key="2">
    <source>
        <dbReference type="SAM" id="Phobius"/>
    </source>
</evidence>
<proteinExistence type="predicted"/>
<reference evidence="5" key="1">
    <citation type="journal article" date="2019" name="Int. J. Syst. Evol. Microbiol.">
        <title>The Global Catalogue of Microorganisms (GCM) 10K type strain sequencing project: providing services to taxonomists for standard genome sequencing and annotation.</title>
        <authorList>
            <consortium name="The Broad Institute Genomics Platform"/>
            <consortium name="The Broad Institute Genome Sequencing Center for Infectious Disease"/>
            <person name="Wu L."/>
            <person name="Ma J."/>
        </authorList>
    </citation>
    <scope>NUCLEOTIDE SEQUENCE [LARGE SCALE GENOMIC DNA]</scope>
    <source>
        <strain evidence="5">JCM 14307</strain>
    </source>
</reference>
<feature type="transmembrane region" description="Helical" evidence="2">
    <location>
        <begin position="40"/>
        <end position="61"/>
    </location>
</feature>
<dbReference type="InterPro" id="IPR005543">
    <property type="entry name" value="PASTA_dom"/>
</dbReference>
<evidence type="ECO:0000313" key="5">
    <source>
        <dbReference type="Proteomes" id="UP001500280"/>
    </source>
</evidence>
<feature type="region of interest" description="Disordered" evidence="1">
    <location>
        <begin position="63"/>
        <end position="82"/>
    </location>
</feature>
<keyword evidence="2" id="KW-1133">Transmembrane helix</keyword>
<evidence type="ECO:0000259" key="3">
    <source>
        <dbReference type="PROSITE" id="PS51178"/>
    </source>
</evidence>
<gene>
    <name evidence="4" type="ORF">GCM10009745_05880</name>
</gene>
<dbReference type="RefSeq" id="WP_344144846.1">
    <property type="nucleotide sequence ID" value="NZ_BAAANF010000002.1"/>
</dbReference>
<keyword evidence="2" id="KW-0812">Transmembrane</keyword>
<dbReference type="PROSITE" id="PS51178">
    <property type="entry name" value="PASTA"/>
    <property type="match status" value="1"/>
</dbReference>
<accession>A0ABP4S2T7</accession>
<keyword evidence="2" id="KW-0472">Membrane</keyword>
<organism evidence="4 5">
    <name type="scientific">Kribbella yunnanensis</name>
    <dbReference type="NCBI Taxonomy" id="190194"/>
    <lineage>
        <taxon>Bacteria</taxon>
        <taxon>Bacillati</taxon>
        <taxon>Actinomycetota</taxon>
        <taxon>Actinomycetes</taxon>
        <taxon>Propionibacteriales</taxon>
        <taxon>Kribbellaceae</taxon>
        <taxon>Kribbella</taxon>
    </lineage>
</organism>
<evidence type="ECO:0000256" key="1">
    <source>
        <dbReference type="SAM" id="MobiDB-lite"/>
    </source>
</evidence>